<reference evidence="3" key="1">
    <citation type="submission" date="2016-07" db="EMBL/GenBank/DDBJ databases">
        <title>Mitochondrial genome evolution in stichotrich ciliates.</title>
        <authorList>
            <person name="Chen X."/>
            <person name="Landweber L."/>
        </authorList>
    </citation>
    <scope>NUCLEOTIDE SEQUENCE</scope>
</reference>
<evidence type="ECO:0000313" key="3">
    <source>
        <dbReference type="EMBL" id="ASY95707.1"/>
    </source>
</evidence>
<proteinExistence type="predicted"/>
<protein>
    <recommendedName>
        <fullName evidence="4">Ymf66</fullName>
    </recommendedName>
</protein>
<dbReference type="AlphaFoldDB" id="A0A3Q8B961"/>
<feature type="transmembrane region" description="Helical" evidence="1">
    <location>
        <begin position="91"/>
        <end position="115"/>
    </location>
</feature>
<evidence type="ECO:0000256" key="2">
    <source>
        <dbReference type="SAM" id="SignalP"/>
    </source>
</evidence>
<feature type="transmembrane region" description="Helical" evidence="1">
    <location>
        <begin position="381"/>
        <end position="400"/>
    </location>
</feature>
<name>A0A3Q8B961_9STIC</name>
<geneLocation type="mitochondrion" evidence="3"/>
<accession>A0A3Q8B961</accession>
<evidence type="ECO:0008006" key="4">
    <source>
        <dbReference type="Google" id="ProtNLM"/>
    </source>
</evidence>
<dbReference type="EMBL" id="KX524143">
    <property type="protein sequence ID" value="ASY95707.1"/>
    <property type="molecule type" value="Genomic_DNA"/>
</dbReference>
<organism evidence="3">
    <name type="scientific">Paraurostyla sp</name>
    <dbReference type="NCBI Taxonomy" id="6014"/>
    <lineage>
        <taxon>Eukaryota</taxon>
        <taxon>Sar</taxon>
        <taxon>Alveolata</taxon>
        <taxon>Ciliophora</taxon>
        <taxon>Intramacronucleata</taxon>
        <taxon>Spirotrichea</taxon>
        <taxon>Stichotrichia</taxon>
        <taxon>Stichotrichida</taxon>
        <taxon>Amphisiellidae</taxon>
        <taxon>Paraurostyla</taxon>
    </lineage>
</organism>
<keyword evidence="1" id="KW-0812">Transmembrane</keyword>
<feature type="transmembrane region" description="Helical" evidence="1">
    <location>
        <begin position="225"/>
        <end position="242"/>
    </location>
</feature>
<keyword evidence="2" id="KW-0732">Signal</keyword>
<feature type="chain" id="PRO_5018734902" description="Ymf66" evidence="2">
    <location>
        <begin position="22"/>
        <end position="453"/>
    </location>
</feature>
<sequence length="453" mass="55869">MISLLIFFFLIFTNEYNWIESYLDNDILWLENSLNWENAFDLVLNEFSIYIFFSTPFFKNNHFFLDYFTKLSFIDIMLISEKKEKFFSRKLYEIFMWDILNSFNNKFFFFQFFFYSDYQDMIILLTHYSPELIFALVDYVNIYWYNKVLTYTPAIVFDSFQDSLNSSISEFIEFLFLFFIFTWIIILFINIFRILKWNNSVESYWIRIFYYLNSMSKESRTQLEITIQAFFFFFLYWTMLIATFDDDQEELIEIFNTNFFLFFCLLILILITKYSQHYFAFLEASVSEGKNVSFVFKQFFRDFINTFALFLRFFILLFRLNVYDALDDFYDSYYIFVGDFDDDEYLSESFFFLYSLSYIDSDNNDDRSFTFEDENEFLIDIYYLYFIIWGKFLTFIFFILEEILRLSLAFYICYLIIFEVHSVNNSYLEDFYFFVNKQNVNSFNKKINKNTLK</sequence>
<feature type="transmembrane region" description="Helical" evidence="1">
    <location>
        <begin position="174"/>
        <end position="195"/>
    </location>
</feature>
<keyword evidence="1" id="KW-0472">Membrane</keyword>
<keyword evidence="1" id="KW-1133">Transmembrane helix</keyword>
<feature type="transmembrane region" description="Helical" evidence="1">
    <location>
        <begin position="254"/>
        <end position="272"/>
    </location>
</feature>
<gene>
    <name evidence="3" type="primary">orf583</name>
</gene>
<feature type="signal peptide" evidence="2">
    <location>
        <begin position="1"/>
        <end position="21"/>
    </location>
</feature>
<keyword evidence="3" id="KW-0496">Mitochondrion</keyword>
<evidence type="ECO:0000256" key="1">
    <source>
        <dbReference type="SAM" id="Phobius"/>
    </source>
</evidence>
<feature type="transmembrane region" description="Helical" evidence="1">
    <location>
        <begin position="303"/>
        <end position="322"/>
    </location>
</feature>